<dbReference type="AlphaFoldDB" id="A0A256FMF2"/>
<reference evidence="1 2" key="1">
    <citation type="submission" date="2017-07" db="EMBL/GenBank/DDBJ databases">
        <title>Phylogenetic study on the rhizospheric bacterium Ochrobactrum sp. A44.</title>
        <authorList>
            <person name="Krzyzanowska D.M."/>
            <person name="Ossowicki A."/>
            <person name="Rajewska M."/>
            <person name="Maciag T."/>
            <person name="Kaczynski Z."/>
            <person name="Czerwicka M."/>
            <person name="Jafra S."/>
        </authorList>
    </citation>
    <scope>NUCLEOTIDE SEQUENCE [LARGE SCALE GENOMIC DNA]</scope>
    <source>
        <strain evidence="1 2">PR17</strain>
    </source>
</reference>
<sequence>MPFRAHSFVGTYNPDQLRALQRAYRETCNVLGRSSLTEREAQTLAKRVYGIYDSGIENPSEIARIIHHAESI</sequence>
<dbReference type="Proteomes" id="UP000216345">
    <property type="component" value="Unassembled WGS sequence"/>
</dbReference>
<evidence type="ECO:0000313" key="2">
    <source>
        <dbReference type="Proteomes" id="UP000216345"/>
    </source>
</evidence>
<organism evidence="1 2">
    <name type="scientific">Brucella rhizosphaerae</name>
    <dbReference type="NCBI Taxonomy" id="571254"/>
    <lineage>
        <taxon>Bacteria</taxon>
        <taxon>Pseudomonadati</taxon>
        <taxon>Pseudomonadota</taxon>
        <taxon>Alphaproteobacteria</taxon>
        <taxon>Hyphomicrobiales</taxon>
        <taxon>Brucellaceae</taxon>
        <taxon>Brucella/Ochrobactrum group</taxon>
        <taxon>Brucella</taxon>
    </lineage>
</organism>
<keyword evidence="2" id="KW-1185">Reference proteome</keyword>
<evidence type="ECO:0000313" key="1">
    <source>
        <dbReference type="EMBL" id="OYR15631.1"/>
    </source>
</evidence>
<proteinExistence type="predicted"/>
<dbReference type="RefSeq" id="WP_094576451.1">
    <property type="nucleotide sequence ID" value="NZ_JBHSZK010000003.1"/>
</dbReference>
<dbReference type="EMBL" id="NNRK01000025">
    <property type="protein sequence ID" value="OYR15631.1"/>
    <property type="molecule type" value="Genomic_DNA"/>
</dbReference>
<name>A0A256FMF2_9HYPH</name>
<comment type="caution">
    <text evidence="1">The sequence shown here is derived from an EMBL/GenBank/DDBJ whole genome shotgun (WGS) entry which is preliminary data.</text>
</comment>
<gene>
    <name evidence="1" type="ORF">CEV32_4908</name>
</gene>
<accession>A0A256FMF2</accession>
<protein>
    <submittedName>
        <fullName evidence="1">Uncharacterized protein</fullName>
    </submittedName>
</protein>